<feature type="chain" id="PRO_5045475556" evidence="2">
    <location>
        <begin position="23"/>
        <end position="1114"/>
    </location>
</feature>
<evidence type="ECO:0000313" key="3">
    <source>
        <dbReference type="EMBL" id="KAJ8893161.1"/>
    </source>
</evidence>
<sequence>MFLVGFGLRIFLPACRLRTVLAMLGLKINCQCEDLEYFWPCADLEVLSAGVWGHENHFGWFSDFHICWAVFGVVSERGDINIYFSGVLVGAIASGGLHVNVRVVQFEQYLNLWCTVGGTTLRLKLVNMRKLGDVGRWMTSTDSDRRAAVHWAGTSARVAVVLASGKYSIISSKIEGSIASQRRTKHKQSFTGRGYGEGLKGEGTPQRTDSVGVIEMSMEQRRNERSRKLKIPRKPADQRHRPARFPHAKIRSDPAGIEPESPCLLVNKLARRRKSYDEGYKRVCRRSLQIEDGVKGGRLINERWGVICAMANLPPPPLAPHQLTNALYLKPPPAIQPTPRFGASAVRKLVLAALRRVHQMAGITATKKKCYDDFNVPAAEEKFVSHDQKQHFPTVTSDKYVRNYHRRLAAVKFVRNFQSLKLPSGKFMATRYREVNCCTVCEEVTGHDQERMSLLNMMSRKGLLCDQLKRPSSVAAYLPCTVTDDIPDIDPIASTHLTSRDTYRIACYESRSGLCATSTRSSQRRHRQADWLDYLPPTYGKSVRFPTVLSPGFSHVGIVPDNAAGQRLLTSRLMCGEYGAASECNGTGKREIPEKICRLAGITRVVINTDLAMWRSRGGLVVRILTSHIGEPGSIPGRVTPEVLMGNISRYGQSAHLVCFHIVLTPSHSYSPLWCIRAALLNFTVWPLFRNARGVETWKCSQDPGRVERHVDMLPPDSVMWECRVENEPDSFLLRFLTFFLINVSEPMKVIEGNMDQRRNERAGGTGGSREIPPASGIVQQYSHMRKSGKAEAALGVPGEATGGGEGGAAALEGSRRAPRLQVGRLQLQVPQEAAVIVPRWLHRCLYKQTQHVTSCAQGKLEIPEKTRLQEPSSSTITKCVKPGVAPSGIEPGSPCWLASALAPRACRTTSTGKHWSSDPLSLLDDLNCHALQVSARELRIHSIGVTTEAAAKSDISSGAGRRLLLNWEPDVDAKWRNSGERGQSAGASCPTAIEVRMRRLRGSRREVASLSLPLPLPPAKNRLKKTRFGSCSSSRQAARGSGNGLIGYCVLRKVSYWLNCQLARRLLGADWRTALQHFAGAYCCSTSGYVNSVYTPFTVTFHFPEVLPKFYFQ</sequence>
<feature type="region of interest" description="Disordered" evidence="1">
    <location>
        <begin position="180"/>
        <end position="207"/>
    </location>
</feature>
<evidence type="ECO:0000313" key="4">
    <source>
        <dbReference type="Proteomes" id="UP001159363"/>
    </source>
</evidence>
<proteinExistence type="predicted"/>
<keyword evidence="2" id="KW-0732">Signal</keyword>
<feature type="signal peptide" evidence="2">
    <location>
        <begin position="1"/>
        <end position="22"/>
    </location>
</feature>
<name>A0ABQ9I968_9NEOP</name>
<organism evidence="3 4">
    <name type="scientific">Dryococelus australis</name>
    <dbReference type="NCBI Taxonomy" id="614101"/>
    <lineage>
        <taxon>Eukaryota</taxon>
        <taxon>Metazoa</taxon>
        <taxon>Ecdysozoa</taxon>
        <taxon>Arthropoda</taxon>
        <taxon>Hexapoda</taxon>
        <taxon>Insecta</taxon>
        <taxon>Pterygota</taxon>
        <taxon>Neoptera</taxon>
        <taxon>Polyneoptera</taxon>
        <taxon>Phasmatodea</taxon>
        <taxon>Verophasmatodea</taxon>
        <taxon>Anareolatae</taxon>
        <taxon>Phasmatidae</taxon>
        <taxon>Eurycanthinae</taxon>
        <taxon>Dryococelus</taxon>
    </lineage>
</organism>
<protein>
    <submittedName>
        <fullName evidence="3">Uncharacterized protein</fullName>
    </submittedName>
</protein>
<evidence type="ECO:0000256" key="1">
    <source>
        <dbReference type="SAM" id="MobiDB-lite"/>
    </source>
</evidence>
<evidence type="ECO:0000256" key="2">
    <source>
        <dbReference type="SAM" id="SignalP"/>
    </source>
</evidence>
<accession>A0ABQ9I968</accession>
<dbReference type="EMBL" id="JARBHB010000002">
    <property type="protein sequence ID" value="KAJ8893161.1"/>
    <property type="molecule type" value="Genomic_DNA"/>
</dbReference>
<gene>
    <name evidence="3" type="ORF">PR048_005744</name>
</gene>
<keyword evidence="4" id="KW-1185">Reference proteome</keyword>
<reference evidence="3 4" key="1">
    <citation type="submission" date="2023-02" db="EMBL/GenBank/DDBJ databases">
        <title>LHISI_Scaffold_Assembly.</title>
        <authorList>
            <person name="Stuart O.P."/>
            <person name="Cleave R."/>
            <person name="Magrath M.J.L."/>
            <person name="Mikheyev A.S."/>
        </authorList>
    </citation>
    <scope>NUCLEOTIDE SEQUENCE [LARGE SCALE GENOMIC DNA]</scope>
    <source>
        <strain evidence="3">Daus_M_001</strain>
        <tissue evidence="3">Leg muscle</tissue>
    </source>
</reference>
<comment type="caution">
    <text evidence="3">The sequence shown here is derived from an EMBL/GenBank/DDBJ whole genome shotgun (WGS) entry which is preliminary data.</text>
</comment>
<dbReference type="Proteomes" id="UP001159363">
    <property type="component" value="Chromosome 2"/>
</dbReference>